<name>A0A0K6S8F0_9ALVE</name>
<dbReference type="PhylomeDB" id="A0A0K6S8F0"/>
<dbReference type="AlphaFoldDB" id="A0A0K6S8F0"/>
<dbReference type="VEuPathDB" id="CryptoDB:Cvel_25477"/>
<accession>A0A0K6S8F0</accession>
<feature type="chain" id="PRO_5005508146" evidence="1">
    <location>
        <begin position="21"/>
        <end position="262"/>
    </location>
</feature>
<organism evidence="2">
    <name type="scientific">Chromera velia CCMP2878</name>
    <dbReference type="NCBI Taxonomy" id="1169474"/>
    <lineage>
        <taxon>Eukaryota</taxon>
        <taxon>Sar</taxon>
        <taxon>Alveolata</taxon>
        <taxon>Colpodellida</taxon>
        <taxon>Chromeraceae</taxon>
        <taxon>Chromera</taxon>
    </lineage>
</organism>
<feature type="signal peptide" evidence="1">
    <location>
        <begin position="1"/>
        <end position="20"/>
    </location>
</feature>
<protein>
    <submittedName>
        <fullName evidence="2">Uncharacterized protein</fullName>
    </submittedName>
</protein>
<sequence length="262" mass="29004">MFCIFSLTFCLSRFVGDISGAFLTAPHKNDKRAAVIIPDWLPHILAKNSYEDMNDRDYETLRKAALEIKPGKLRLVEKGLYGMPCSGNIFNKSLAGVQGEAGYERVETGVAVKRGEAGEPAVDVQINWIDDVLGVRRGWKETAEEIIFLRSRFEWGHLSKLSSDASIKYAGMDFSFFNETVEVSQNLYSRGVNTDALWRTIGEKRKKGEVKAIELEPVTEMEKEGGLEPLMRSINGHSLGSPGINPQVLVDGDLGTPAGNIH</sequence>
<evidence type="ECO:0000256" key="1">
    <source>
        <dbReference type="SAM" id="SignalP"/>
    </source>
</evidence>
<dbReference type="EMBL" id="CDMZ01002087">
    <property type="protein sequence ID" value="CUC09945.1"/>
    <property type="molecule type" value="Genomic_DNA"/>
</dbReference>
<gene>
    <name evidence="2" type="ORF">Cvel_25477.t1.CR1</name>
</gene>
<keyword evidence="1" id="KW-0732">Signal</keyword>
<evidence type="ECO:0000313" key="2">
    <source>
        <dbReference type="EMBL" id="CUC09945.1"/>
    </source>
</evidence>
<reference evidence="2" key="1">
    <citation type="submission" date="2014-11" db="EMBL/GenBank/DDBJ databases">
        <title>Molecular phylogeny of cliff fern family Woodsiaceae with morphological implications.</title>
        <authorList>
            <person name="Shao Y.-Z."/>
            <person name="Wei R."/>
            <person name="Zhang X.-C."/>
        </authorList>
    </citation>
    <scope>NUCLEOTIDE SEQUENCE</scope>
</reference>
<proteinExistence type="predicted"/>